<dbReference type="PANTHER" id="PTHR24123">
    <property type="entry name" value="ANKYRIN REPEAT-CONTAINING"/>
    <property type="match status" value="1"/>
</dbReference>
<dbReference type="GeneID" id="87834638"/>
<keyword evidence="2 3" id="KW-0040">ANK repeat</keyword>
<dbReference type="PRINTS" id="PR01415">
    <property type="entry name" value="ANKYRIN"/>
</dbReference>
<organism evidence="5 6">
    <name type="scientific">Chaetomium fimeti</name>
    <dbReference type="NCBI Taxonomy" id="1854472"/>
    <lineage>
        <taxon>Eukaryota</taxon>
        <taxon>Fungi</taxon>
        <taxon>Dikarya</taxon>
        <taxon>Ascomycota</taxon>
        <taxon>Pezizomycotina</taxon>
        <taxon>Sordariomycetes</taxon>
        <taxon>Sordariomycetidae</taxon>
        <taxon>Sordariales</taxon>
        <taxon>Chaetomiaceae</taxon>
        <taxon>Chaetomium</taxon>
    </lineage>
</organism>
<dbReference type="InterPro" id="IPR051165">
    <property type="entry name" value="Multifunctional_ANK_Repeat"/>
</dbReference>
<keyword evidence="1" id="KW-0677">Repeat</keyword>
<comment type="caution">
    <text evidence="5">The sequence shown here is derived from an EMBL/GenBank/DDBJ whole genome shotgun (WGS) entry which is preliminary data.</text>
</comment>
<evidence type="ECO:0000256" key="4">
    <source>
        <dbReference type="SAM" id="MobiDB-lite"/>
    </source>
</evidence>
<dbReference type="PROSITE" id="PS50088">
    <property type="entry name" value="ANK_REPEAT"/>
    <property type="match status" value="3"/>
</dbReference>
<protein>
    <submittedName>
        <fullName evidence="5">Ankyrin repeat-containing domain protein</fullName>
    </submittedName>
</protein>
<name>A0AAE0HN65_9PEZI</name>
<reference evidence="5" key="2">
    <citation type="submission" date="2023-06" db="EMBL/GenBank/DDBJ databases">
        <authorList>
            <consortium name="Lawrence Berkeley National Laboratory"/>
            <person name="Haridas S."/>
            <person name="Hensen N."/>
            <person name="Bonometti L."/>
            <person name="Westerberg I."/>
            <person name="Brannstrom I.O."/>
            <person name="Guillou S."/>
            <person name="Cros-Aarteil S."/>
            <person name="Calhoun S."/>
            <person name="Kuo A."/>
            <person name="Mondo S."/>
            <person name="Pangilinan J."/>
            <person name="Riley R."/>
            <person name="Labutti K."/>
            <person name="Andreopoulos B."/>
            <person name="Lipzen A."/>
            <person name="Chen C."/>
            <person name="Yanf M."/>
            <person name="Daum C."/>
            <person name="Ng V."/>
            <person name="Clum A."/>
            <person name="Steindorff A."/>
            <person name="Ohm R."/>
            <person name="Martin F."/>
            <person name="Silar P."/>
            <person name="Natvig D."/>
            <person name="Lalanne C."/>
            <person name="Gautier V."/>
            <person name="Ament-Velasquez S.L."/>
            <person name="Kruys A."/>
            <person name="Hutchinson M.I."/>
            <person name="Powell A.J."/>
            <person name="Barry K."/>
            <person name="Miller A.N."/>
            <person name="Grigoriev I.V."/>
            <person name="Debuchy R."/>
            <person name="Gladieux P."/>
            <person name="Thoren M.H."/>
            <person name="Johannesson H."/>
        </authorList>
    </citation>
    <scope>NUCLEOTIDE SEQUENCE</scope>
    <source>
        <strain evidence="5">CBS 168.71</strain>
    </source>
</reference>
<dbReference type="Proteomes" id="UP001278766">
    <property type="component" value="Unassembled WGS sequence"/>
</dbReference>
<evidence type="ECO:0000256" key="2">
    <source>
        <dbReference type="ARBA" id="ARBA00023043"/>
    </source>
</evidence>
<proteinExistence type="predicted"/>
<dbReference type="InterPro" id="IPR036770">
    <property type="entry name" value="Ankyrin_rpt-contain_sf"/>
</dbReference>
<dbReference type="InterPro" id="IPR002110">
    <property type="entry name" value="Ankyrin_rpt"/>
</dbReference>
<feature type="repeat" description="ANK" evidence="3">
    <location>
        <begin position="209"/>
        <end position="241"/>
    </location>
</feature>
<feature type="region of interest" description="Disordered" evidence="4">
    <location>
        <begin position="173"/>
        <end position="200"/>
    </location>
</feature>
<reference evidence="5" key="1">
    <citation type="journal article" date="2023" name="Mol. Phylogenet. Evol.">
        <title>Genome-scale phylogeny and comparative genomics of the fungal order Sordariales.</title>
        <authorList>
            <person name="Hensen N."/>
            <person name="Bonometti L."/>
            <person name="Westerberg I."/>
            <person name="Brannstrom I.O."/>
            <person name="Guillou S."/>
            <person name="Cros-Aarteil S."/>
            <person name="Calhoun S."/>
            <person name="Haridas S."/>
            <person name="Kuo A."/>
            <person name="Mondo S."/>
            <person name="Pangilinan J."/>
            <person name="Riley R."/>
            <person name="LaButti K."/>
            <person name="Andreopoulos B."/>
            <person name="Lipzen A."/>
            <person name="Chen C."/>
            <person name="Yan M."/>
            <person name="Daum C."/>
            <person name="Ng V."/>
            <person name="Clum A."/>
            <person name="Steindorff A."/>
            <person name="Ohm R.A."/>
            <person name="Martin F."/>
            <person name="Silar P."/>
            <person name="Natvig D.O."/>
            <person name="Lalanne C."/>
            <person name="Gautier V."/>
            <person name="Ament-Velasquez S.L."/>
            <person name="Kruys A."/>
            <person name="Hutchinson M.I."/>
            <person name="Powell A.J."/>
            <person name="Barry K."/>
            <person name="Miller A.N."/>
            <person name="Grigoriev I.V."/>
            <person name="Debuchy R."/>
            <person name="Gladieux P."/>
            <person name="Hiltunen Thoren M."/>
            <person name="Johannesson H."/>
        </authorList>
    </citation>
    <scope>NUCLEOTIDE SEQUENCE</scope>
    <source>
        <strain evidence="5">CBS 168.71</strain>
    </source>
</reference>
<gene>
    <name evidence="5" type="ORF">B0H64DRAFT_102917</name>
</gene>
<dbReference type="SMART" id="SM00248">
    <property type="entry name" value="ANK"/>
    <property type="match status" value="12"/>
</dbReference>
<dbReference type="PANTHER" id="PTHR24123:SF33">
    <property type="entry name" value="PROTEIN HOS4"/>
    <property type="match status" value="1"/>
</dbReference>
<dbReference type="SUPFAM" id="SSF48403">
    <property type="entry name" value="Ankyrin repeat"/>
    <property type="match status" value="3"/>
</dbReference>
<dbReference type="AlphaFoldDB" id="A0AAE0HN65"/>
<dbReference type="Pfam" id="PF12796">
    <property type="entry name" value="Ank_2"/>
    <property type="match status" value="1"/>
</dbReference>
<keyword evidence="6" id="KW-1185">Reference proteome</keyword>
<evidence type="ECO:0000313" key="5">
    <source>
        <dbReference type="EMBL" id="KAK3299632.1"/>
    </source>
</evidence>
<sequence>MATLASLPNELLYIICNYLYPPNHCWEDEDDDIDFDHAWSLLDLHSLSSVNHRFLTVIEPILYAKGLGHHFATPLAWAAKRGYAGTLHKALAAGASPDRKLRCQMTREYWHFINDTRQAARDWAAGDPKYWPAYSEQRVAVFEDNEECWARDMSPGLTDYDVRNPAHDRLYIRQTGGNVSPDDSNASHAESPSHDRPPELYESDDELLREYTALHIAAGEGHTDLVNLLLANGASVDSSSRWFCPCRPLRGLWQTLLDPPNPYHVPEPVDWPPLHAAICSSRIETAKTLLSAGIKGGKRYLNGPAGYGALHQAAAAGHADLVGYILDIHPELDVDAPDDLGLTPFYHAYTNARWDSTVPLLLARGANINSRFRIIGDDRREHVLCHSTPLGEACRLGRFEDAVKLLDLGADVNLGIRLEGDPADCIPLLHLCCMDFSGDDEFFPENEVIWSRAPAQRASRAAVIARIVASGISPDGRFAFDSLPDETALSVAVRYVNLAAVEALLAAGADVGARDSRGRNALMVSVERPTSNSSSQFSFGYLGRRPQRSSLEPLCLGSPQTVHPDTWIITKLLIEAGTNLADGDEDGNTVLHHLFDRLYGTDSWIETRSDIRALQLLLARGADLCLRNNRGVSALHVAVRNRRLWAVETIAKQSRIDLVEAFPMPEIGTLFDAVPLEDHIRKERRDPNLGHVSDLWRVDNPTVQLLDALVNMDRSGRLSSDVAFICSRLHNRYNEEPALELAEILCFRGLEAGSLDGEAKLTILRAAIKVARWEMARALLREIPKTDINAPDPDGHTLLSLVTSSNRTSGGDFAWQLIEAGADIHARVRATLIRDQDRTPLKQAFMRPGTYPIARMLQKQPIRGNPRAIEERYLHWAVTLPWNTSLPSECSRSVWVKRDNIIRALLVAGADPAQLDSNDDTPLSRAATQMRDDGDVQWDMSYWVKPLSRGVDVHRKNKQGRSVVDYLGDPEDYWEYPDIERIRDLLVENGETDNMEM</sequence>
<dbReference type="PROSITE" id="PS50297">
    <property type="entry name" value="ANK_REP_REGION"/>
    <property type="match status" value="2"/>
</dbReference>
<evidence type="ECO:0000313" key="6">
    <source>
        <dbReference type="Proteomes" id="UP001278766"/>
    </source>
</evidence>
<accession>A0AAE0HN65</accession>
<evidence type="ECO:0000256" key="1">
    <source>
        <dbReference type="ARBA" id="ARBA00022737"/>
    </source>
</evidence>
<dbReference type="RefSeq" id="XP_062663146.1">
    <property type="nucleotide sequence ID" value="XM_062797690.1"/>
</dbReference>
<dbReference type="Pfam" id="PF00023">
    <property type="entry name" value="Ank"/>
    <property type="match status" value="1"/>
</dbReference>
<evidence type="ECO:0000256" key="3">
    <source>
        <dbReference type="PROSITE-ProRule" id="PRU00023"/>
    </source>
</evidence>
<feature type="repeat" description="ANK" evidence="3">
    <location>
        <begin position="340"/>
        <end position="373"/>
    </location>
</feature>
<feature type="repeat" description="ANK" evidence="3">
    <location>
        <begin position="484"/>
        <end position="516"/>
    </location>
</feature>
<dbReference type="Gene3D" id="1.25.40.20">
    <property type="entry name" value="Ankyrin repeat-containing domain"/>
    <property type="match status" value="5"/>
</dbReference>
<feature type="compositionally biased region" description="Polar residues" evidence="4">
    <location>
        <begin position="175"/>
        <end position="190"/>
    </location>
</feature>
<dbReference type="EMBL" id="JAUEPN010000002">
    <property type="protein sequence ID" value="KAK3299632.1"/>
    <property type="molecule type" value="Genomic_DNA"/>
</dbReference>